<organism evidence="15 16">
    <name type="scientific">Ahniella affigens</name>
    <dbReference type="NCBI Taxonomy" id="2021234"/>
    <lineage>
        <taxon>Bacteria</taxon>
        <taxon>Pseudomonadati</taxon>
        <taxon>Pseudomonadota</taxon>
        <taxon>Gammaproteobacteria</taxon>
        <taxon>Lysobacterales</taxon>
        <taxon>Rhodanobacteraceae</taxon>
        <taxon>Ahniella</taxon>
    </lineage>
</organism>
<dbReference type="SUPFAM" id="SSF82093">
    <property type="entry name" value="Heme chaperone CcmE"/>
    <property type="match status" value="1"/>
</dbReference>
<dbReference type="InterPro" id="IPR036127">
    <property type="entry name" value="CcmE-like_sf"/>
</dbReference>
<keyword evidence="5 13" id="KW-0812">Transmembrane</keyword>
<evidence type="ECO:0000256" key="4">
    <source>
        <dbReference type="ARBA" id="ARBA00022617"/>
    </source>
</evidence>
<keyword evidence="9 13" id="KW-1133">Transmembrane helix</keyword>
<evidence type="ECO:0000256" key="10">
    <source>
        <dbReference type="ARBA" id="ARBA00023004"/>
    </source>
</evidence>
<dbReference type="InterPro" id="IPR004329">
    <property type="entry name" value="CcmE"/>
</dbReference>
<evidence type="ECO:0000256" key="11">
    <source>
        <dbReference type="ARBA" id="ARBA00023136"/>
    </source>
</evidence>
<comment type="function">
    <text evidence="12 13">Heme chaperone required for the biogenesis of c-type cytochromes. Transiently binds heme delivered by CcmC and transfers the heme to apo-cytochromes in a process facilitated by CcmF and CcmH.</text>
</comment>
<evidence type="ECO:0000256" key="1">
    <source>
        <dbReference type="ARBA" id="ARBA00004533"/>
    </source>
</evidence>
<keyword evidence="11 13" id="KW-0472">Membrane</keyword>
<evidence type="ECO:0000256" key="8">
    <source>
        <dbReference type="ARBA" id="ARBA00022968"/>
    </source>
</evidence>
<keyword evidence="7 13" id="KW-0201">Cytochrome c-type biogenesis</keyword>
<dbReference type="NCBIfam" id="NF009731">
    <property type="entry name" value="PRK13254.1-5"/>
    <property type="match status" value="1"/>
</dbReference>
<evidence type="ECO:0000256" key="12">
    <source>
        <dbReference type="ARBA" id="ARBA00056663"/>
    </source>
</evidence>
<evidence type="ECO:0000256" key="7">
    <source>
        <dbReference type="ARBA" id="ARBA00022748"/>
    </source>
</evidence>
<evidence type="ECO:0000256" key="2">
    <source>
        <dbReference type="ARBA" id="ARBA00022475"/>
    </source>
</evidence>
<proteinExistence type="inferred from homology"/>
<dbReference type="GO" id="GO:0005886">
    <property type="term" value="C:plasma membrane"/>
    <property type="evidence" value="ECO:0007669"/>
    <property type="project" value="UniProtKB-SubCell"/>
</dbReference>
<evidence type="ECO:0000256" key="9">
    <source>
        <dbReference type="ARBA" id="ARBA00022989"/>
    </source>
</evidence>
<dbReference type="GO" id="GO:0046872">
    <property type="term" value="F:metal ion binding"/>
    <property type="evidence" value="ECO:0007669"/>
    <property type="project" value="UniProtKB-KW"/>
</dbReference>
<gene>
    <name evidence="13" type="primary">ccmE</name>
    <name evidence="13" type="synonym">cycJ</name>
    <name evidence="15" type="ORF">C7S18_07650</name>
</gene>
<evidence type="ECO:0000256" key="6">
    <source>
        <dbReference type="ARBA" id="ARBA00022723"/>
    </source>
</evidence>
<dbReference type="FunFam" id="2.40.50.140:FF:000104">
    <property type="entry name" value="Cytochrome c-type biogenesis protein CcmE"/>
    <property type="match status" value="1"/>
</dbReference>
<dbReference type="PANTHER" id="PTHR34128:SF2">
    <property type="entry name" value="CYTOCHROME C-TYPE BIOGENESIS PROTEIN CCME HOMOLOG, MITOCHONDRIAL"/>
    <property type="match status" value="1"/>
</dbReference>
<comment type="similarity">
    <text evidence="13">Belongs to the CcmE/CycJ family.</text>
</comment>
<keyword evidence="2 13" id="KW-1003">Cell membrane</keyword>
<keyword evidence="6 13" id="KW-0479">Metal-binding</keyword>
<comment type="subcellular location">
    <subcellularLocation>
        <location evidence="1">Cell inner membrane</location>
    </subcellularLocation>
    <subcellularLocation>
        <location evidence="13">Cell membrane</location>
        <topology evidence="13">Single-pass type II membrane protein</topology>
    </subcellularLocation>
</comment>
<dbReference type="NCBIfam" id="NF009727">
    <property type="entry name" value="PRK13254.1-1"/>
    <property type="match status" value="1"/>
</dbReference>
<accession>A0A2P1PQG3</accession>
<keyword evidence="16" id="KW-1185">Reference proteome</keyword>
<dbReference type="EMBL" id="CP027860">
    <property type="protein sequence ID" value="AVP97074.1"/>
    <property type="molecule type" value="Genomic_DNA"/>
</dbReference>
<keyword evidence="10 13" id="KW-0408">Iron</keyword>
<feature type="binding site" description="covalent" evidence="13 14">
    <location>
        <position position="124"/>
    </location>
    <ligand>
        <name>heme</name>
        <dbReference type="ChEBI" id="CHEBI:30413"/>
    </ligand>
</feature>
<sequence length="157" mass="16870">MNPIRKRRLLLILAGLAALGVAAGLVLTALSENLQHFVSPTDIAEGKAPATGKRFRLGGIVLEGSVTRAQESLQNEFVVTDRFQQQKVRYDGILPDLFREGQSVVATGMMDGPVFVASEVLAKHDENYMPTEVADAIKRAKEKQAGAAINPTQGSTP</sequence>
<dbReference type="PANTHER" id="PTHR34128">
    <property type="entry name" value="CYTOCHROME C-TYPE BIOGENESIS PROTEIN CCME HOMOLOG, MITOCHONDRIAL"/>
    <property type="match status" value="1"/>
</dbReference>
<keyword evidence="4 13" id="KW-0349">Heme</keyword>
<dbReference type="Pfam" id="PF03100">
    <property type="entry name" value="CcmE"/>
    <property type="match status" value="1"/>
</dbReference>
<reference evidence="15 16" key="2">
    <citation type="submission" date="2018-03" db="EMBL/GenBank/DDBJ databases">
        <authorList>
            <person name="Keele B.F."/>
        </authorList>
    </citation>
    <scope>NUCLEOTIDE SEQUENCE [LARGE SCALE GENOMIC DNA]</scope>
    <source>
        <strain evidence="15 16">D13</strain>
    </source>
</reference>
<protein>
    <recommendedName>
        <fullName evidence="13">Cytochrome c-type biogenesis protein CcmE</fullName>
    </recommendedName>
    <alternativeName>
        <fullName evidence="13">Cytochrome c maturation protein E</fullName>
    </alternativeName>
    <alternativeName>
        <fullName evidence="13">Heme chaperone CcmE</fullName>
    </alternativeName>
</protein>
<evidence type="ECO:0000313" key="15">
    <source>
        <dbReference type="EMBL" id="AVP97074.1"/>
    </source>
</evidence>
<evidence type="ECO:0000256" key="3">
    <source>
        <dbReference type="ARBA" id="ARBA00022519"/>
    </source>
</evidence>
<keyword evidence="3" id="KW-0997">Cell inner membrane</keyword>
<dbReference type="Proteomes" id="UP000241074">
    <property type="component" value="Chromosome"/>
</dbReference>
<dbReference type="RefSeq" id="WP_106890999.1">
    <property type="nucleotide sequence ID" value="NZ_CP027860.1"/>
</dbReference>
<dbReference type="OrthoDB" id="9793584at2"/>
<dbReference type="GO" id="GO:0017003">
    <property type="term" value="P:protein-heme linkage"/>
    <property type="evidence" value="ECO:0007669"/>
    <property type="project" value="UniProtKB-UniRule"/>
</dbReference>
<name>A0A2P1PQG3_9GAMM</name>
<keyword evidence="8 13" id="KW-0735">Signal-anchor</keyword>
<evidence type="ECO:0000256" key="13">
    <source>
        <dbReference type="HAMAP-Rule" id="MF_01959"/>
    </source>
</evidence>
<dbReference type="GO" id="GO:0017004">
    <property type="term" value="P:cytochrome complex assembly"/>
    <property type="evidence" value="ECO:0007669"/>
    <property type="project" value="UniProtKB-KW"/>
</dbReference>
<dbReference type="InterPro" id="IPR012340">
    <property type="entry name" value="NA-bd_OB-fold"/>
</dbReference>
<reference evidence="15 16" key="1">
    <citation type="submission" date="2018-03" db="EMBL/GenBank/DDBJ databases">
        <title>Ahniella affigens gen. nov., sp. nov., a gammaproteobacterium isolated from sandy soil near a stream.</title>
        <authorList>
            <person name="Ko Y."/>
            <person name="Kim J.-H."/>
        </authorList>
    </citation>
    <scope>NUCLEOTIDE SEQUENCE [LARGE SCALE GENOMIC DNA]</scope>
    <source>
        <strain evidence="15 16">D13</strain>
    </source>
</reference>
<dbReference type="Gene3D" id="2.40.50.140">
    <property type="entry name" value="Nucleic acid-binding proteins"/>
    <property type="match status" value="1"/>
</dbReference>
<dbReference type="AlphaFoldDB" id="A0A2P1PQG3"/>
<evidence type="ECO:0000256" key="5">
    <source>
        <dbReference type="ARBA" id="ARBA00022692"/>
    </source>
</evidence>
<evidence type="ECO:0000256" key="14">
    <source>
        <dbReference type="PIRSR" id="PIRSR604329-50"/>
    </source>
</evidence>
<feature type="binding site" description="axial binding residue" evidence="13 14">
    <location>
        <position position="128"/>
    </location>
    <ligand>
        <name>heme</name>
        <dbReference type="ChEBI" id="CHEBI:30413"/>
    </ligand>
    <ligandPart>
        <name>Fe</name>
        <dbReference type="ChEBI" id="CHEBI:18248"/>
    </ligandPart>
</feature>
<feature type="topological domain" description="Cytoplasmic" evidence="13">
    <location>
        <begin position="1"/>
        <end position="8"/>
    </location>
</feature>
<dbReference type="HAMAP" id="MF_01959">
    <property type="entry name" value="CcmE"/>
    <property type="match status" value="1"/>
</dbReference>
<dbReference type="NCBIfam" id="NF009729">
    <property type="entry name" value="PRK13254.1-3"/>
    <property type="match status" value="1"/>
</dbReference>
<dbReference type="KEGG" id="xba:C7S18_07650"/>
<feature type="topological domain" description="Extracellular" evidence="13">
    <location>
        <begin position="30"/>
        <end position="157"/>
    </location>
</feature>
<dbReference type="GO" id="GO:0020037">
    <property type="term" value="F:heme binding"/>
    <property type="evidence" value="ECO:0007669"/>
    <property type="project" value="InterPro"/>
</dbReference>
<evidence type="ECO:0000313" key="16">
    <source>
        <dbReference type="Proteomes" id="UP000241074"/>
    </source>
</evidence>